<name>A0A081BX93_VECG1</name>
<dbReference type="Gene3D" id="2.40.40.20">
    <property type="match status" value="1"/>
</dbReference>
<organism evidence="12 13">
    <name type="scientific">Vecturithrix granuli</name>
    <dbReference type="NCBI Taxonomy" id="1499967"/>
    <lineage>
        <taxon>Bacteria</taxon>
        <taxon>Candidatus Moduliflexota</taxon>
        <taxon>Candidatus Vecturitrichia</taxon>
        <taxon>Candidatus Vecturitrichales</taxon>
        <taxon>Candidatus Vecturitrichaceae</taxon>
        <taxon>Candidatus Vecturithrix</taxon>
    </lineage>
</organism>
<evidence type="ECO:0000313" key="12">
    <source>
        <dbReference type="EMBL" id="GAK56948.1"/>
    </source>
</evidence>
<keyword evidence="9" id="KW-0411">Iron-sulfur</keyword>
<keyword evidence="13" id="KW-1185">Reference proteome</keyword>
<comment type="similarity">
    <text evidence="3">Belongs to the prokaryotic molybdopterin-containing oxidoreductase family.</text>
</comment>
<reference evidence="12 13" key="1">
    <citation type="journal article" date="2015" name="PeerJ">
        <title>First genomic representation of candidate bacterial phylum KSB3 points to enhanced environmental sensing as a trigger of wastewater bulking.</title>
        <authorList>
            <person name="Sekiguchi Y."/>
            <person name="Ohashi A."/>
            <person name="Parks D.H."/>
            <person name="Yamauchi T."/>
            <person name="Tyson G.W."/>
            <person name="Hugenholtz P."/>
        </authorList>
    </citation>
    <scope>NUCLEOTIDE SEQUENCE [LARGE SCALE GENOMIC DNA]</scope>
</reference>
<dbReference type="Gene3D" id="3.40.228.10">
    <property type="entry name" value="Dimethylsulfoxide Reductase, domain 2"/>
    <property type="match status" value="1"/>
</dbReference>
<dbReference type="InterPro" id="IPR009010">
    <property type="entry name" value="Asp_de-COase-like_dom_sf"/>
</dbReference>
<evidence type="ECO:0000259" key="10">
    <source>
        <dbReference type="Pfam" id="PF00384"/>
    </source>
</evidence>
<proteinExistence type="inferred from homology"/>
<evidence type="ECO:0000259" key="11">
    <source>
        <dbReference type="Pfam" id="PF01568"/>
    </source>
</evidence>
<evidence type="ECO:0000313" key="13">
    <source>
        <dbReference type="Proteomes" id="UP000030661"/>
    </source>
</evidence>
<evidence type="ECO:0000256" key="4">
    <source>
        <dbReference type="ARBA" id="ARBA00022485"/>
    </source>
</evidence>
<dbReference type="Proteomes" id="UP000030661">
    <property type="component" value="Unassembled WGS sequence"/>
</dbReference>
<dbReference type="PANTHER" id="PTHR43742:SF2">
    <property type="entry name" value="ASSIMILATORY NITRATE REDUCTASE CATALYTIC SUBUNIT"/>
    <property type="match status" value="1"/>
</dbReference>
<dbReference type="InterPro" id="IPR006655">
    <property type="entry name" value="Mopterin_OxRdtase_prok_CS"/>
</dbReference>
<evidence type="ECO:0000256" key="7">
    <source>
        <dbReference type="ARBA" id="ARBA00023002"/>
    </source>
</evidence>
<accession>A0A081BX93</accession>
<protein>
    <submittedName>
        <fullName evidence="12">Putative formate dehydrogenase, alphasubunit</fullName>
    </submittedName>
</protein>
<keyword evidence="8" id="KW-0408">Iron</keyword>
<feature type="domain" description="Molybdopterin oxidoreductase" evidence="10">
    <location>
        <begin position="1"/>
        <end position="331"/>
    </location>
</feature>
<evidence type="ECO:0000256" key="8">
    <source>
        <dbReference type="ARBA" id="ARBA00023004"/>
    </source>
</evidence>
<feature type="domain" description="Molybdopterin dinucleotide-binding" evidence="11">
    <location>
        <begin position="415"/>
        <end position="519"/>
    </location>
</feature>
<dbReference type="GO" id="GO:0046872">
    <property type="term" value="F:metal ion binding"/>
    <property type="evidence" value="ECO:0007669"/>
    <property type="project" value="UniProtKB-KW"/>
</dbReference>
<gene>
    <name evidence="12" type="ORF">U27_03912</name>
</gene>
<dbReference type="PANTHER" id="PTHR43742">
    <property type="entry name" value="TRIMETHYLAMINE-N-OXIDE REDUCTASE"/>
    <property type="match status" value="1"/>
</dbReference>
<evidence type="ECO:0000256" key="9">
    <source>
        <dbReference type="ARBA" id="ARBA00023014"/>
    </source>
</evidence>
<sequence>MTNDIAGIKEADVILIIGSDTSAAHPVIAARIKQAVRFGKTKLIVIDPKEIDMAKYATIYARQRCGTDVAVLNGIMHEIIKNEWYDKEYVAERCEGFDDLKAVVMEYPPEKVAQISGVPAQQIREMAELFGKAETASLFYAMGITQHTTGVDNVWSTANLQMLCGNIGKNGGGVNPLRGQVNVQGACDMGGLPNVFPAYQPVTNPDAVAKFEKAWNCKLSNKVGLTVTEMLSGADSGAVKALYVMGENPMISDPDLQHVEKSLKHLDFLVVQDIFLTETAQLADVVLPAATFAEKDGLFTNTERRVQRLRKALKAPGQAREDWVIIQDIANAMGSDWNYQSACDIQEEIRQLSPSYGGISWERVGTDGLQWPCPTLEHPGTPYLHKGKFARGKGLMKGIPFKEPAELPDADYPIILTTGRVLEQFHTGTMTRKTPGLNNLAGPMVMISVEDAEALGIGNGETIKVASRRGAIQAPAFVTKRIGKGTVYIPFHYQEAAANVLTNPVVDPVAKIPEYKACAVRVSKI</sequence>
<dbReference type="Pfam" id="PF01568">
    <property type="entry name" value="Molydop_binding"/>
    <property type="match status" value="1"/>
</dbReference>
<dbReference type="FunFam" id="2.40.40.20:FF:000005">
    <property type="entry name" value="Periplasmic nitrate reductase"/>
    <property type="match status" value="1"/>
</dbReference>
<dbReference type="PROSITE" id="PS00932">
    <property type="entry name" value="MOLYBDOPTERIN_PROK_3"/>
    <property type="match status" value="1"/>
</dbReference>
<dbReference type="HOGENOM" id="CLU_000422_4_0_0"/>
<dbReference type="InterPro" id="IPR006657">
    <property type="entry name" value="MoPterin_dinucl-bd_dom"/>
</dbReference>
<evidence type="ECO:0000256" key="3">
    <source>
        <dbReference type="ARBA" id="ARBA00010312"/>
    </source>
</evidence>
<dbReference type="SUPFAM" id="SSF53706">
    <property type="entry name" value="Formate dehydrogenase/DMSO reductase, domains 1-3"/>
    <property type="match status" value="1"/>
</dbReference>
<keyword evidence="5" id="KW-0500">Molybdenum</keyword>
<dbReference type="GO" id="GO:0051539">
    <property type="term" value="F:4 iron, 4 sulfur cluster binding"/>
    <property type="evidence" value="ECO:0007669"/>
    <property type="project" value="UniProtKB-KW"/>
</dbReference>
<keyword evidence="4" id="KW-0004">4Fe-4S</keyword>
<dbReference type="GO" id="GO:0016491">
    <property type="term" value="F:oxidoreductase activity"/>
    <property type="evidence" value="ECO:0007669"/>
    <property type="project" value="UniProtKB-KW"/>
</dbReference>
<comment type="cofactor">
    <cofactor evidence="2">
        <name>[4Fe-4S] cluster</name>
        <dbReference type="ChEBI" id="CHEBI:49883"/>
    </cofactor>
</comment>
<keyword evidence="7" id="KW-0560">Oxidoreductase</keyword>
<keyword evidence="6" id="KW-0479">Metal-binding</keyword>
<comment type="cofactor">
    <cofactor evidence="1">
        <name>Mo-bis(molybdopterin guanine dinucleotide)</name>
        <dbReference type="ChEBI" id="CHEBI:60539"/>
    </cofactor>
</comment>
<dbReference type="eggNOG" id="COG3383">
    <property type="taxonomic scope" value="Bacteria"/>
</dbReference>
<dbReference type="InterPro" id="IPR050612">
    <property type="entry name" value="Prok_Mopterin_Oxidored"/>
</dbReference>
<dbReference type="Gene3D" id="3.40.50.740">
    <property type="match status" value="1"/>
</dbReference>
<dbReference type="SUPFAM" id="SSF50692">
    <property type="entry name" value="ADC-like"/>
    <property type="match status" value="1"/>
</dbReference>
<dbReference type="GO" id="GO:0043546">
    <property type="term" value="F:molybdopterin cofactor binding"/>
    <property type="evidence" value="ECO:0007669"/>
    <property type="project" value="InterPro"/>
</dbReference>
<dbReference type="Pfam" id="PF00384">
    <property type="entry name" value="Molybdopterin"/>
    <property type="match status" value="1"/>
</dbReference>
<dbReference type="InterPro" id="IPR041925">
    <property type="entry name" value="CT_Formate-Dh_H"/>
</dbReference>
<evidence type="ECO:0000256" key="6">
    <source>
        <dbReference type="ARBA" id="ARBA00022723"/>
    </source>
</evidence>
<evidence type="ECO:0000256" key="2">
    <source>
        <dbReference type="ARBA" id="ARBA00001966"/>
    </source>
</evidence>
<evidence type="ECO:0000256" key="1">
    <source>
        <dbReference type="ARBA" id="ARBA00001942"/>
    </source>
</evidence>
<dbReference type="CDD" id="cd02790">
    <property type="entry name" value="MopB_CT_Formate-Dh_H"/>
    <property type="match status" value="1"/>
</dbReference>
<dbReference type="STRING" id="1499967.U27_03912"/>
<dbReference type="InterPro" id="IPR006656">
    <property type="entry name" value="Mopterin_OxRdtase"/>
</dbReference>
<evidence type="ECO:0000256" key="5">
    <source>
        <dbReference type="ARBA" id="ARBA00022505"/>
    </source>
</evidence>
<dbReference type="EMBL" id="DF820465">
    <property type="protein sequence ID" value="GAK56948.1"/>
    <property type="molecule type" value="Genomic_DNA"/>
</dbReference>
<dbReference type="AlphaFoldDB" id="A0A081BX93"/>
<dbReference type="PROSITE" id="PS00490">
    <property type="entry name" value="MOLYBDOPTERIN_PROK_2"/>
    <property type="match status" value="1"/>
</dbReference>